<comment type="caution">
    <text evidence="2">The sequence shown here is derived from an EMBL/GenBank/DDBJ whole genome shotgun (WGS) entry which is preliminary data.</text>
</comment>
<dbReference type="Proteomes" id="UP000054226">
    <property type="component" value="Unassembled WGS sequence"/>
</dbReference>
<feature type="region of interest" description="Disordered" evidence="1">
    <location>
        <begin position="16"/>
        <end position="37"/>
    </location>
</feature>
<name>M2YVK0_9PSEU</name>
<dbReference type="Pfam" id="PF13602">
    <property type="entry name" value="ADH_zinc_N_2"/>
    <property type="match status" value="1"/>
</dbReference>
<sequence>MSSSRPHIGGSYALADAARAHRDIESRHTSGKLLLTP</sequence>
<dbReference type="EMBL" id="AOHO01000075">
    <property type="protein sequence ID" value="EME52389.1"/>
    <property type="molecule type" value="Genomic_DNA"/>
</dbReference>
<reference evidence="2 3" key="1">
    <citation type="journal article" date="2013" name="Genome Announc.">
        <title>Draft Genome Sequence of Amycolatopsis decaplanina Strain DSM 44594T.</title>
        <authorList>
            <person name="Kaur N."/>
            <person name="Kumar S."/>
            <person name="Bala M."/>
            <person name="Raghava G.P."/>
            <person name="Mayilraj S."/>
        </authorList>
    </citation>
    <scope>NUCLEOTIDE SEQUENCE [LARGE SCALE GENOMIC DNA]</scope>
    <source>
        <strain evidence="2 3">DSM 44594</strain>
    </source>
</reference>
<feature type="compositionally biased region" description="Basic and acidic residues" evidence="1">
    <location>
        <begin position="18"/>
        <end position="28"/>
    </location>
</feature>
<accession>M2YVK0</accession>
<organism evidence="2 3">
    <name type="scientific">Amycolatopsis decaplanina DSM 44594</name>
    <dbReference type="NCBI Taxonomy" id="1284240"/>
    <lineage>
        <taxon>Bacteria</taxon>
        <taxon>Bacillati</taxon>
        <taxon>Actinomycetota</taxon>
        <taxon>Actinomycetes</taxon>
        <taxon>Pseudonocardiales</taxon>
        <taxon>Pseudonocardiaceae</taxon>
        <taxon>Amycolatopsis</taxon>
    </lineage>
</organism>
<dbReference type="RefSeq" id="WP_007034362.1">
    <property type="nucleotide sequence ID" value="NZ_AOHO01000075.1"/>
</dbReference>
<keyword evidence="3" id="KW-1185">Reference proteome</keyword>
<evidence type="ECO:0000313" key="3">
    <source>
        <dbReference type="Proteomes" id="UP000054226"/>
    </source>
</evidence>
<evidence type="ECO:0000313" key="2">
    <source>
        <dbReference type="EMBL" id="EME52389.1"/>
    </source>
</evidence>
<dbReference type="Gene3D" id="3.90.180.10">
    <property type="entry name" value="Medium-chain alcohol dehydrogenases, catalytic domain"/>
    <property type="match status" value="1"/>
</dbReference>
<dbReference type="PATRIC" id="fig|1284240.4.peg.6690"/>
<protein>
    <submittedName>
        <fullName evidence="2">Alcohol dehydrogenase</fullName>
    </submittedName>
</protein>
<dbReference type="AlphaFoldDB" id="M2YVK0"/>
<proteinExistence type="predicted"/>
<evidence type="ECO:0000256" key="1">
    <source>
        <dbReference type="SAM" id="MobiDB-lite"/>
    </source>
</evidence>
<gene>
    <name evidence="2" type="ORF">H074_32819</name>
</gene>